<comment type="caution">
    <text evidence="1">The sequence shown here is derived from an EMBL/GenBank/DDBJ whole genome shotgun (WGS) entry which is preliminary data.</text>
</comment>
<organism evidence="1">
    <name type="scientific">human gut metagenome</name>
    <dbReference type="NCBI Taxonomy" id="408170"/>
    <lineage>
        <taxon>unclassified sequences</taxon>
        <taxon>metagenomes</taxon>
        <taxon>organismal metagenomes</taxon>
    </lineage>
</organism>
<reference evidence="1" key="1">
    <citation type="submission" date="2013-12" db="EMBL/GenBank/DDBJ databases">
        <title>A Varibaculum cambriense genome reconstructed from a premature infant gut community with otherwise low bacterial novelty that shifts toward anaerobic metabolism during the third week of life.</title>
        <authorList>
            <person name="Brown C.T."/>
            <person name="Sharon I."/>
            <person name="Thomas B.C."/>
            <person name="Castelle C.J."/>
            <person name="Morowitz M.J."/>
            <person name="Banfield J.F."/>
        </authorList>
    </citation>
    <scope>NUCLEOTIDE SEQUENCE</scope>
</reference>
<name>W1YLM5_9ZZZZ</name>
<protein>
    <submittedName>
        <fullName evidence="1">S-layer protein</fullName>
    </submittedName>
</protein>
<feature type="non-terminal residue" evidence="1">
    <location>
        <position position="1"/>
    </location>
</feature>
<accession>W1YLM5</accession>
<dbReference type="EMBL" id="AZMM01002651">
    <property type="protein sequence ID" value="ETJ43357.1"/>
    <property type="molecule type" value="Genomic_DNA"/>
</dbReference>
<dbReference type="AlphaFoldDB" id="W1YLM5"/>
<gene>
    <name evidence="1" type="ORF">Q604_UNBC02651G0001</name>
</gene>
<evidence type="ECO:0000313" key="1">
    <source>
        <dbReference type="EMBL" id="ETJ43357.1"/>
    </source>
</evidence>
<feature type="non-terminal residue" evidence="1">
    <location>
        <position position="88"/>
    </location>
</feature>
<sequence length="88" mass="9269">LGDSSKDAQANWDLAYVEHKFGKNVIVDAGRYTQKFGGGLIYSSNFDGVGATAKLGDKVTLNGAYGYMTAGRFAKTSKADNGDVGLIN</sequence>
<proteinExistence type="predicted"/>